<evidence type="ECO:0000256" key="3">
    <source>
        <dbReference type="ARBA" id="ARBA00022448"/>
    </source>
</evidence>
<evidence type="ECO:0000256" key="6">
    <source>
        <dbReference type="ARBA" id="ARBA00023136"/>
    </source>
</evidence>
<keyword evidence="6 8" id="KW-0472">Membrane</keyword>
<evidence type="ECO:0000259" key="10">
    <source>
        <dbReference type="Pfam" id="PF01699"/>
    </source>
</evidence>
<evidence type="ECO:0000256" key="9">
    <source>
        <dbReference type="SAM" id="SignalP"/>
    </source>
</evidence>
<dbReference type="Proteomes" id="UP001479436">
    <property type="component" value="Unassembled WGS sequence"/>
</dbReference>
<evidence type="ECO:0000256" key="8">
    <source>
        <dbReference type="SAM" id="Phobius"/>
    </source>
</evidence>
<comment type="similarity">
    <text evidence="2">Belongs to the Ca(2+):cation antiporter (CaCA) (TC 2.A.19) family.</text>
</comment>
<evidence type="ECO:0000256" key="7">
    <source>
        <dbReference type="SAM" id="MobiDB-lite"/>
    </source>
</evidence>
<feature type="transmembrane region" description="Helical" evidence="8">
    <location>
        <begin position="1031"/>
        <end position="1051"/>
    </location>
</feature>
<feature type="transmembrane region" description="Helical" evidence="8">
    <location>
        <begin position="1002"/>
        <end position="1024"/>
    </location>
</feature>
<dbReference type="Gene3D" id="1.20.1420.30">
    <property type="entry name" value="NCX, central ion-binding region"/>
    <property type="match status" value="2"/>
</dbReference>
<sequence length="1058" mass="117727">MKPFTRPRLSSLIPIILLLLISFANAQDSDDTNTKCTRPSAHADPCAFVRAYCGDEAGLINYLELRYCRISSQNVGWFFVLAVFLTIAYFYALFRVSDVHLTTALQSISDHLRLSSEVAGLTLLSFGNGAPDLFTAFAGVSSGDFDLIFGATVGSGMFILNVVLGSIIIASYYRHKNTMITLPQNTHTETQHVEPLGAELERRPSVSNPESFVRLRRRLQSITRALRLKAPKQYSFPNLVVEFRGIAIDKFSHLRNMTIYTIAVIILIVIFDDGTVHWFEPVILLLYYIFFLAFFIGRHFYLKRALRKKREGNTRSQQLALEPISNNHGNSFESVPSNLDAQNGTPRTNSTTLSGVKPASSPTTDEYSNVLGLTIPKLVVTDADNANPQITDESGAFAGTNHHQRNYLLRANKPDPINTTRFGEPASTQDRAVPTVVVSEENCDSTDTNDKNSEFYVEKEETQQRNTSYNIFSLMKLHFYEDSDIVNAIKDRCRVTKPTSAIQWIKVGVEAFCTLFWIFMIPIRCLICLSMPPFLSDMISEVDDDIREEDEDNLEEIAMNTQIPEEYAEDILNSNMIRYACGCHIVEHEKQSVTLGSESTKNSEEHIHLPSRQNKLLTVPSSDSNVVVPSTSNTYTRCMGRKDSIRCVRPSASQRSFMSGGVQSSNASDASNIQPSPELVNSIFMTNSTSNSAIRSLDNGAMSENIRKAPWWWPLPRKAMIRFIYHLTHVPVHRFLKYRILSTIYPITAILLVIYLTGFNPQATGRLALLIIAALLIILGCVVTYPISTIATDFGSGFAGYLDAKSLLSPRLNSSPTPSSATLYSPSLNTSSNGEPISLSTDERNIARYLKFLLMAYCKGVYSESNPCHVPLRSIKIATVLYLYELLCAFITFAMSILWIYVVSNEIVALLASLGTILSLSKAIIGLTVLAWGNSLGDFFADVSMARAGFFRVAFTAVWAGPIQNLLLTLGITLLIGCFQSRPAGASLSMATISLPPISPTIWLGFGFLLFSVVILSGVLLAFYYKFRLPLSLGIMLIFNFVAYLISSIILEWRMETH</sequence>
<feature type="region of interest" description="Disordered" evidence="7">
    <location>
        <begin position="316"/>
        <end position="365"/>
    </location>
</feature>
<keyword evidence="5 8" id="KW-1133">Transmembrane helix</keyword>
<feature type="domain" description="Sodium/calcium exchanger membrane region" evidence="10">
    <location>
        <begin position="889"/>
        <end position="1048"/>
    </location>
</feature>
<evidence type="ECO:0000256" key="1">
    <source>
        <dbReference type="ARBA" id="ARBA00004141"/>
    </source>
</evidence>
<dbReference type="InterPro" id="IPR051359">
    <property type="entry name" value="CaCA_antiporter"/>
</dbReference>
<feature type="transmembrane region" description="Helical" evidence="8">
    <location>
        <begin position="254"/>
        <end position="271"/>
    </location>
</feature>
<evidence type="ECO:0000256" key="2">
    <source>
        <dbReference type="ARBA" id="ARBA00008170"/>
    </source>
</evidence>
<feature type="domain" description="Sodium/calcium exchanger membrane region" evidence="10">
    <location>
        <begin position="84"/>
        <end position="179"/>
    </location>
</feature>
<feature type="transmembrane region" description="Helical" evidence="8">
    <location>
        <begin position="767"/>
        <end position="787"/>
    </location>
</feature>
<feature type="transmembrane region" description="Helical" evidence="8">
    <location>
        <begin position="881"/>
        <end position="901"/>
    </location>
</feature>
<feature type="signal peptide" evidence="9">
    <location>
        <begin position="1"/>
        <end position="26"/>
    </location>
</feature>
<feature type="region of interest" description="Disordered" evidence="7">
    <location>
        <begin position="813"/>
        <end position="836"/>
    </location>
</feature>
<feature type="transmembrane region" description="Helical" evidence="8">
    <location>
        <begin position="147"/>
        <end position="173"/>
    </location>
</feature>
<feature type="transmembrane region" description="Helical" evidence="8">
    <location>
        <begin position="75"/>
        <end position="97"/>
    </location>
</feature>
<dbReference type="InterPro" id="IPR004837">
    <property type="entry name" value="NaCa_Exmemb"/>
</dbReference>
<proteinExistence type="inferred from homology"/>
<accession>A0ABR2W1S1</accession>
<dbReference type="EMBL" id="JASJQH010007155">
    <property type="protein sequence ID" value="KAK9717188.1"/>
    <property type="molecule type" value="Genomic_DNA"/>
</dbReference>
<evidence type="ECO:0000256" key="4">
    <source>
        <dbReference type="ARBA" id="ARBA00022692"/>
    </source>
</evidence>
<feature type="transmembrane region" description="Helical" evidence="8">
    <location>
        <begin position="283"/>
        <end position="301"/>
    </location>
</feature>
<name>A0ABR2W1S1_9FUNG</name>
<dbReference type="PANTHER" id="PTHR12266:SF0">
    <property type="entry name" value="MITOCHONDRIAL SODIUM_CALCIUM EXCHANGER PROTEIN"/>
    <property type="match status" value="1"/>
</dbReference>
<feature type="region of interest" description="Disordered" evidence="7">
    <location>
        <begin position="594"/>
        <end position="614"/>
    </location>
</feature>
<feature type="transmembrane region" description="Helical" evidence="8">
    <location>
        <begin position="907"/>
        <end position="932"/>
    </location>
</feature>
<dbReference type="InterPro" id="IPR044880">
    <property type="entry name" value="NCX_ion-bd_dom_sf"/>
</dbReference>
<keyword evidence="4 8" id="KW-0812">Transmembrane</keyword>
<keyword evidence="12" id="KW-1185">Reference proteome</keyword>
<feature type="chain" id="PRO_5046145283" evidence="9">
    <location>
        <begin position="27"/>
        <end position="1058"/>
    </location>
</feature>
<comment type="subcellular location">
    <subcellularLocation>
        <location evidence="1">Membrane</location>
        <topology evidence="1">Multi-pass membrane protein</topology>
    </subcellularLocation>
</comment>
<evidence type="ECO:0000256" key="5">
    <source>
        <dbReference type="ARBA" id="ARBA00022989"/>
    </source>
</evidence>
<gene>
    <name evidence="11" type="primary">SLC8B1</name>
    <name evidence="11" type="ORF">K7432_006380</name>
</gene>
<keyword evidence="3" id="KW-0813">Transport</keyword>
<protein>
    <submittedName>
        <fullName evidence="11">Mitochondrial sodium/calcium exchanger protein</fullName>
    </submittedName>
</protein>
<evidence type="ECO:0000313" key="11">
    <source>
        <dbReference type="EMBL" id="KAK9717188.1"/>
    </source>
</evidence>
<feature type="transmembrane region" description="Helical" evidence="8">
    <location>
        <begin position="743"/>
        <end position="761"/>
    </location>
</feature>
<feature type="transmembrane region" description="Helical" evidence="8">
    <location>
        <begin position="953"/>
        <end position="982"/>
    </location>
</feature>
<comment type="caution">
    <text evidence="11">The sequence shown here is derived from an EMBL/GenBank/DDBJ whole genome shotgun (WGS) entry which is preliminary data.</text>
</comment>
<reference evidence="11 12" key="1">
    <citation type="submission" date="2023-04" db="EMBL/GenBank/DDBJ databases">
        <title>Genome of Basidiobolus ranarum AG-B5.</title>
        <authorList>
            <person name="Stajich J.E."/>
            <person name="Carter-House D."/>
            <person name="Gryganskyi A."/>
        </authorList>
    </citation>
    <scope>NUCLEOTIDE SEQUENCE [LARGE SCALE GENOMIC DNA]</scope>
    <source>
        <strain evidence="11 12">AG-B5</strain>
    </source>
</reference>
<evidence type="ECO:0000313" key="12">
    <source>
        <dbReference type="Proteomes" id="UP001479436"/>
    </source>
</evidence>
<dbReference type="Pfam" id="PF01699">
    <property type="entry name" value="Na_Ca_ex"/>
    <property type="match status" value="2"/>
</dbReference>
<organism evidence="11 12">
    <name type="scientific">Basidiobolus ranarum</name>
    <dbReference type="NCBI Taxonomy" id="34480"/>
    <lineage>
        <taxon>Eukaryota</taxon>
        <taxon>Fungi</taxon>
        <taxon>Fungi incertae sedis</taxon>
        <taxon>Zoopagomycota</taxon>
        <taxon>Entomophthoromycotina</taxon>
        <taxon>Basidiobolomycetes</taxon>
        <taxon>Basidiobolales</taxon>
        <taxon>Basidiobolaceae</taxon>
        <taxon>Basidiobolus</taxon>
    </lineage>
</organism>
<dbReference type="PANTHER" id="PTHR12266">
    <property type="entry name" value="NA+/CA2+ K+ INDEPENDENT EXCHANGER"/>
    <property type="match status" value="1"/>
</dbReference>
<keyword evidence="9" id="KW-0732">Signal</keyword>